<dbReference type="EMBL" id="BAABCJ010000002">
    <property type="protein sequence ID" value="GAA3701957.1"/>
    <property type="molecule type" value="Genomic_DNA"/>
</dbReference>
<name>A0ABP7DBA9_9MICC</name>
<dbReference type="PANTHER" id="PTHR21310:SF15">
    <property type="entry name" value="AMINOGLYCOSIDE PHOSPHOTRANSFERASE DOMAIN-CONTAINING PROTEIN"/>
    <property type="match status" value="1"/>
</dbReference>
<evidence type="ECO:0000259" key="1">
    <source>
        <dbReference type="Pfam" id="PF01636"/>
    </source>
</evidence>
<comment type="caution">
    <text evidence="2">The sequence shown here is derived from an EMBL/GenBank/DDBJ whole genome shotgun (WGS) entry which is preliminary data.</text>
</comment>
<evidence type="ECO:0000313" key="2">
    <source>
        <dbReference type="EMBL" id="GAA3701957.1"/>
    </source>
</evidence>
<dbReference type="CDD" id="cd05152">
    <property type="entry name" value="MPH2"/>
    <property type="match status" value="1"/>
</dbReference>
<dbReference type="SUPFAM" id="SSF56112">
    <property type="entry name" value="Protein kinase-like (PK-like)"/>
    <property type="match status" value="1"/>
</dbReference>
<dbReference type="PANTHER" id="PTHR21310">
    <property type="entry name" value="AMINOGLYCOSIDE PHOSPHOTRANSFERASE-RELATED-RELATED"/>
    <property type="match status" value="1"/>
</dbReference>
<dbReference type="Gene3D" id="3.90.1200.10">
    <property type="match status" value="1"/>
</dbReference>
<dbReference type="Proteomes" id="UP001501536">
    <property type="component" value="Unassembled WGS sequence"/>
</dbReference>
<proteinExistence type="predicted"/>
<reference evidence="3" key="1">
    <citation type="journal article" date="2019" name="Int. J. Syst. Evol. Microbiol.">
        <title>The Global Catalogue of Microorganisms (GCM) 10K type strain sequencing project: providing services to taxonomists for standard genome sequencing and annotation.</title>
        <authorList>
            <consortium name="The Broad Institute Genomics Platform"/>
            <consortium name="The Broad Institute Genome Sequencing Center for Infectious Disease"/>
            <person name="Wu L."/>
            <person name="Ma J."/>
        </authorList>
    </citation>
    <scope>NUCLEOTIDE SEQUENCE [LARGE SCALE GENOMIC DNA]</scope>
    <source>
        <strain evidence="3">JCM 16961</strain>
    </source>
</reference>
<feature type="domain" description="Aminoglycoside phosphotransferase" evidence="1">
    <location>
        <begin position="29"/>
        <end position="263"/>
    </location>
</feature>
<sequence length="306" mass="33178">MQTMGNHTDLLELAARHGLELRPEGLRLDEAGLDYRVAFAADADGQRWVLRVPRRPDVSAKVADEKRILDFLAPPGGPARLSVQIPRWEIATPELVAYRLLPGAPGLTLDAGNGEPVLHFDPSSPAYLESFGRLVAELHAVSPEEAGAAGLVVETAEGIRDGWRRHLEEVRAEFRVAPALVDAWTAWLEDDAFWPEAPAFGHGELYPAHLLLDDDGRIVSVLDWTTAKVGDPALDFALHAMMATEDQFDAVVDAYRAAGGVEHPHLADRCHALAAAGPLNYGVFALVSGAEEHRATAQELLDPPAR</sequence>
<organism evidence="2 3">
    <name type="scientific">Zhihengliuella alba</name>
    <dbReference type="NCBI Taxonomy" id="547018"/>
    <lineage>
        <taxon>Bacteria</taxon>
        <taxon>Bacillati</taxon>
        <taxon>Actinomycetota</taxon>
        <taxon>Actinomycetes</taxon>
        <taxon>Micrococcales</taxon>
        <taxon>Micrococcaceae</taxon>
        <taxon>Zhihengliuella</taxon>
    </lineage>
</organism>
<dbReference type="InterPro" id="IPR051678">
    <property type="entry name" value="AGP_Transferase"/>
</dbReference>
<protein>
    <submittedName>
        <fullName evidence="2">Macrolide 2'-phosphotransferase MphH</fullName>
    </submittedName>
</protein>
<keyword evidence="3" id="KW-1185">Reference proteome</keyword>
<dbReference type="Gene3D" id="3.30.200.20">
    <property type="entry name" value="Phosphorylase Kinase, domain 1"/>
    <property type="match status" value="1"/>
</dbReference>
<gene>
    <name evidence="2" type="primary">mphH</name>
    <name evidence="2" type="ORF">GCM10022377_14500</name>
</gene>
<dbReference type="Pfam" id="PF01636">
    <property type="entry name" value="APH"/>
    <property type="match status" value="1"/>
</dbReference>
<accession>A0ABP7DBA9</accession>
<dbReference type="InterPro" id="IPR011009">
    <property type="entry name" value="Kinase-like_dom_sf"/>
</dbReference>
<dbReference type="InterPro" id="IPR002575">
    <property type="entry name" value="Aminoglycoside_PTrfase"/>
</dbReference>
<evidence type="ECO:0000313" key="3">
    <source>
        <dbReference type="Proteomes" id="UP001501536"/>
    </source>
</evidence>